<dbReference type="InterPro" id="IPR044068">
    <property type="entry name" value="CB"/>
</dbReference>
<dbReference type="NCBIfam" id="TIGR02224">
    <property type="entry name" value="recomb_XerC"/>
    <property type="match status" value="1"/>
</dbReference>
<evidence type="ECO:0000313" key="14">
    <source>
        <dbReference type="EMBL" id="PNL92240.1"/>
    </source>
</evidence>
<feature type="active site" evidence="10">
    <location>
        <position position="274"/>
    </location>
</feature>
<evidence type="ECO:0000256" key="1">
    <source>
        <dbReference type="ARBA" id="ARBA00004496"/>
    </source>
</evidence>
<feature type="active site" evidence="10">
    <location>
        <position position="248"/>
    </location>
</feature>
<keyword evidence="3 10" id="KW-0963">Cytoplasm</keyword>
<dbReference type="InterPro" id="IPR004107">
    <property type="entry name" value="Integrase_SAM-like_N"/>
</dbReference>
<feature type="active site" evidence="10">
    <location>
        <position position="148"/>
    </location>
</feature>
<protein>
    <recommendedName>
        <fullName evidence="10 11">Tyrosine recombinase XerC</fullName>
    </recommendedName>
</protein>
<evidence type="ECO:0000259" key="13">
    <source>
        <dbReference type="PROSITE" id="PS51900"/>
    </source>
</evidence>
<dbReference type="Gene3D" id="1.10.443.10">
    <property type="entry name" value="Intergrase catalytic core"/>
    <property type="match status" value="1"/>
</dbReference>
<dbReference type="InterPro" id="IPR002104">
    <property type="entry name" value="Integrase_catalytic"/>
</dbReference>
<dbReference type="GO" id="GO:0006313">
    <property type="term" value="P:DNA transposition"/>
    <property type="evidence" value="ECO:0007669"/>
    <property type="project" value="UniProtKB-UniRule"/>
</dbReference>
<comment type="similarity">
    <text evidence="2 10">Belongs to the 'phage' integrase family. XerC subfamily.</text>
</comment>
<keyword evidence="7 10" id="KW-0238">DNA-binding</keyword>
<evidence type="ECO:0000256" key="4">
    <source>
        <dbReference type="ARBA" id="ARBA00022618"/>
    </source>
</evidence>
<dbReference type="SUPFAM" id="SSF56349">
    <property type="entry name" value="DNA breaking-rejoining enzymes"/>
    <property type="match status" value="1"/>
</dbReference>
<dbReference type="InterPro" id="IPR050090">
    <property type="entry name" value="Tyrosine_recombinase_XerCD"/>
</dbReference>
<keyword evidence="8 10" id="KW-0233">DNA recombination</keyword>
<comment type="function">
    <text evidence="10">Site-specific tyrosine recombinase, which acts by catalyzing the cutting and rejoining of the recombining DNA molecules. The XerC-XerD complex is essential to convert dimers of the bacterial chromosome into monomers to permit their segregation at cell division. It also contributes to the segregational stability of plasmids.</text>
</comment>
<dbReference type="Gene3D" id="1.10.150.130">
    <property type="match status" value="1"/>
</dbReference>
<sequence>MPIDDFKGLFSDYLTHERQYSLETIKAYLADLDSFQAFMKDAGIDQLDQVAYRDIRIYLGNLQRDGLSRKSISRHLSSLRSAYNLLLDRELVSENPFNYVKTAKTGLKLPDFFYESEIQSLFDSVQGNDPIALRNRALLEFLYGTGARVSEVRDLAINQVDLTADMVLLRGKGNKDRYVPIGSFCHDALVDYLENGRSQLLAKGHFDDTEHAFVFVNYKGEQLTSQGIAYILDQIVKKSATTLSIHPHKLRHSFATHLLNNGADIRTVQELLGHASLSTTQIYTHLSKEKLRDNYLQFHPHAKQKKERPKD</sequence>
<dbReference type="RefSeq" id="WP_083069882.1">
    <property type="nucleotide sequence ID" value="NZ_NBTM02000001.1"/>
</dbReference>
<dbReference type="Pfam" id="PF00589">
    <property type="entry name" value="Phage_integrase"/>
    <property type="match status" value="1"/>
</dbReference>
<name>A0A2J9PQG6_9LACT</name>
<dbReference type="InterPro" id="IPR013762">
    <property type="entry name" value="Integrase-like_cat_sf"/>
</dbReference>
<feature type="active site" evidence="10">
    <location>
        <position position="172"/>
    </location>
</feature>
<gene>
    <name evidence="10 14" type="primary">xerC</name>
    <name evidence="14" type="ORF">A6J77_008365</name>
</gene>
<dbReference type="InterPro" id="IPR011931">
    <property type="entry name" value="Recomb_XerC"/>
</dbReference>
<keyword evidence="5 10" id="KW-0159">Chromosome partition</keyword>
<proteinExistence type="inferred from homology"/>
<dbReference type="PROSITE" id="PS51898">
    <property type="entry name" value="TYR_RECOMBINASE"/>
    <property type="match status" value="1"/>
</dbReference>
<comment type="subcellular location">
    <subcellularLocation>
        <location evidence="1 10">Cytoplasm</location>
    </subcellularLocation>
</comment>
<dbReference type="GO" id="GO:0009037">
    <property type="term" value="F:tyrosine-based site-specific recombinase activity"/>
    <property type="evidence" value="ECO:0007669"/>
    <property type="project" value="UniProtKB-UniRule"/>
</dbReference>
<dbReference type="PANTHER" id="PTHR30349">
    <property type="entry name" value="PHAGE INTEGRASE-RELATED"/>
    <property type="match status" value="1"/>
</dbReference>
<evidence type="ECO:0000256" key="10">
    <source>
        <dbReference type="HAMAP-Rule" id="MF_01808"/>
    </source>
</evidence>
<comment type="subunit">
    <text evidence="10">Forms a cyclic heterotetrameric complex composed of two molecules of XerC and two molecules of XerD.</text>
</comment>
<comment type="caution">
    <text evidence="14">The sequence shown here is derived from an EMBL/GenBank/DDBJ whole genome shotgun (WGS) entry which is preliminary data.</text>
</comment>
<dbReference type="Proteomes" id="UP000192813">
    <property type="component" value="Unassembled WGS sequence"/>
</dbReference>
<dbReference type="GO" id="GO:0007059">
    <property type="term" value="P:chromosome segregation"/>
    <property type="evidence" value="ECO:0007669"/>
    <property type="project" value="UniProtKB-UniRule"/>
</dbReference>
<reference evidence="15" key="1">
    <citation type="submission" date="2017-12" db="EMBL/GenBank/DDBJ databases">
        <title>FDA dAtabase for Regulatory Grade micrObial Sequences (FDA-ARGOS): Supporting development and validation of Infectious Disease Dx tests.</title>
        <authorList>
            <person name="Hoffmann M."/>
            <person name="Allard M."/>
            <person name="Evans P."/>
            <person name="Brown E."/>
            <person name="Tallon L."/>
            <person name="Sadzewicz L."/>
            <person name="Sengamalay N."/>
            <person name="Ott S."/>
            <person name="Godinez A."/>
            <person name="Nagaraj S."/>
            <person name="Vavikolanu K."/>
            <person name="Aluvathingal J."/>
            <person name="Nadendla S."/>
            <person name="Sichtig H."/>
        </authorList>
    </citation>
    <scope>NUCLEOTIDE SEQUENCE [LARGE SCALE GENOMIC DNA]</scope>
    <source>
        <strain evidence="15">FDAARGOS_249</strain>
    </source>
</reference>
<accession>A0A2J9PQG6</accession>
<feature type="active site" evidence="10">
    <location>
        <position position="251"/>
    </location>
</feature>
<evidence type="ECO:0000256" key="8">
    <source>
        <dbReference type="ARBA" id="ARBA00023172"/>
    </source>
</evidence>
<dbReference type="GO" id="GO:0003677">
    <property type="term" value="F:DNA binding"/>
    <property type="evidence" value="ECO:0007669"/>
    <property type="project" value="UniProtKB-UniRule"/>
</dbReference>
<evidence type="ECO:0000256" key="6">
    <source>
        <dbReference type="ARBA" id="ARBA00022908"/>
    </source>
</evidence>
<feature type="active site" description="O-(3'-phospho-DNA)-tyrosine intermediate" evidence="10">
    <location>
        <position position="283"/>
    </location>
</feature>
<dbReference type="HAMAP" id="MF_01808">
    <property type="entry name" value="Recomb_XerC_XerD"/>
    <property type="match status" value="1"/>
</dbReference>
<evidence type="ECO:0000259" key="12">
    <source>
        <dbReference type="PROSITE" id="PS51898"/>
    </source>
</evidence>
<keyword evidence="9 10" id="KW-0131">Cell cycle</keyword>
<feature type="domain" description="Core-binding (CB)" evidence="13">
    <location>
        <begin position="1"/>
        <end position="87"/>
    </location>
</feature>
<dbReference type="InterPro" id="IPR010998">
    <property type="entry name" value="Integrase_recombinase_N"/>
</dbReference>
<evidence type="ECO:0000256" key="5">
    <source>
        <dbReference type="ARBA" id="ARBA00022829"/>
    </source>
</evidence>
<evidence type="ECO:0000256" key="3">
    <source>
        <dbReference type="ARBA" id="ARBA00022490"/>
    </source>
</evidence>
<evidence type="ECO:0000313" key="15">
    <source>
        <dbReference type="Proteomes" id="UP000192813"/>
    </source>
</evidence>
<dbReference type="GO" id="GO:0051301">
    <property type="term" value="P:cell division"/>
    <property type="evidence" value="ECO:0007669"/>
    <property type="project" value="UniProtKB-UniRule"/>
</dbReference>
<dbReference type="PROSITE" id="PS51900">
    <property type="entry name" value="CB"/>
    <property type="match status" value="1"/>
</dbReference>
<organism evidence="14 15">
    <name type="scientific">Aerococcus viridans</name>
    <dbReference type="NCBI Taxonomy" id="1377"/>
    <lineage>
        <taxon>Bacteria</taxon>
        <taxon>Bacillati</taxon>
        <taxon>Bacillota</taxon>
        <taxon>Bacilli</taxon>
        <taxon>Lactobacillales</taxon>
        <taxon>Aerococcaceae</taxon>
        <taxon>Aerococcus</taxon>
    </lineage>
</organism>
<evidence type="ECO:0000256" key="2">
    <source>
        <dbReference type="ARBA" id="ARBA00006657"/>
    </source>
</evidence>
<dbReference type="InterPro" id="IPR023009">
    <property type="entry name" value="Tyrosine_recombinase_XerC/XerD"/>
</dbReference>
<dbReference type="AlphaFoldDB" id="A0A2J9PQG6"/>
<dbReference type="PANTHER" id="PTHR30349:SF77">
    <property type="entry name" value="TYROSINE RECOMBINASE XERC"/>
    <property type="match status" value="1"/>
</dbReference>
<dbReference type="InterPro" id="IPR011010">
    <property type="entry name" value="DNA_brk_join_enz"/>
</dbReference>
<keyword evidence="4 10" id="KW-0132">Cell division</keyword>
<evidence type="ECO:0000256" key="11">
    <source>
        <dbReference type="NCBIfam" id="TIGR02224"/>
    </source>
</evidence>
<dbReference type="GO" id="GO:0005737">
    <property type="term" value="C:cytoplasm"/>
    <property type="evidence" value="ECO:0007669"/>
    <property type="project" value="UniProtKB-SubCell"/>
</dbReference>
<feature type="domain" description="Tyr recombinase" evidence="12">
    <location>
        <begin position="108"/>
        <end position="296"/>
    </location>
</feature>
<dbReference type="EMBL" id="NBTM02000001">
    <property type="protein sequence ID" value="PNL92240.1"/>
    <property type="molecule type" value="Genomic_DNA"/>
</dbReference>
<keyword evidence="6 10" id="KW-0229">DNA integration</keyword>
<dbReference type="CDD" id="cd00798">
    <property type="entry name" value="INT_XerDC_C"/>
    <property type="match status" value="1"/>
</dbReference>
<dbReference type="Pfam" id="PF02899">
    <property type="entry name" value="Phage_int_SAM_1"/>
    <property type="match status" value="1"/>
</dbReference>
<evidence type="ECO:0000256" key="7">
    <source>
        <dbReference type="ARBA" id="ARBA00023125"/>
    </source>
</evidence>
<dbReference type="NCBIfam" id="NF001399">
    <property type="entry name" value="PRK00283.1"/>
    <property type="match status" value="1"/>
</dbReference>
<evidence type="ECO:0000256" key="9">
    <source>
        <dbReference type="ARBA" id="ARBA00023306"/>
    </source>
</evidence>